<evidence type="ECO:0000313" key="1">
    <source>
        <dbReference type="EMBL" id="TRZ16713.1"/>
    </source>
</evidence>
<dbReference type="EMBL" id="SWJQ01000298">
    <property type="protein sequence ID" value="TRZ16713.1"/>
    <property type="molecule type" value="Genomic_DNA"/>
</dbReference>
<dbReference type="AlphaFoldDB" id="A0A8K1LKA4"/>
<organism evidence="1 2">
    <name type="scientific">Zosterops borbonicus</name>
    <dbReference type="NCBI Taxonomy" id="364589"/>
    <lineage>
        <taxon>Eukaryota</taxon>
        <taxon>Metazoa</taxon>
        <taxon>Chordata</taxon>
        <taxon>Craniata</taxon>
        <taxon>Vertebrata</taxon>
        <taxon>Euteleostomi</taxon>
        <taxon>Archelosauria</taxon>
        <taxon>Archosauria</taxon>
        <taxon>Dinosauria</taxon>
        <taxon>Saurischia</taxon>
        <taxon>Theropoda</taxon>
        <taxon>Coelurosauria</taxon>
        <taxon>Aves</taxon>
        <taxon>Neognathae</taxon>
        <taxon>Neoaves</taxon>
        <taxon>Telluraves</taxon>
        <taxon>Australaves</taxon>
        <taxon>Passeriformes</taxon>
        <taxon>Sylvioidea</taxon>
        <taxon>Zosteropidae</taxon>
        <taxon>Zosterops</taxon>
    </lineage>
</organism>
<dbReference type="Proteomes" id="UP000796761">
    <property type="component" value="Unassembled WGS sequence"/>
</dbReference>
<protein>
    <submittedName>
        <fullName evidence="1">Uncharacterized protein</fullName>
    </submittedName>
</protein>
<keyword evidence="2" id="KW-1185">Reference proteome</keyword>
<proteinExistence type="predicted"/>
<reference evidence="1" key="1">
    <citation type="submission" date="2019-04" db="EMBL/GenBank/DDBJ databases">
        <title>Genome assembly of Zosterops borbonicus 15179.</title>
        <authorList>
            <person name="Leroy T."/>
            <person name="Anselmetti Y."/>
            <person name="Tilak M.-K."/>
            <person name="Nabholz B."/>
        </authorList>
    </citation>
    <scope>NUCLEOTIDE SEQUENCE</scope>
    <source>
        <strain evidence="1">HGM_15179</strain>
        <tissue evidence="1">Muscle</tissue>
    </source>
</reference>
<gene>
    <name evidence="1" type="ORF">HGM15179_010362</name>
</gene>
<comment type="caution">
    <text evidence="1">The sequence shown here is derived from an EMBL/GenBank/DDBJ whole genome shotgun (WGS) entry which is preliminary data.</text>
</comment>
<sequence length="132" mass="14293">MIPWDYCDPIAGPGISPIKLTSAINPDCPDSSMEPFYPPADQLGAGCKFTEGALYLLMQIVDKDILKTLPSTKTWGTPLVTSSQLDLTPFTTTLWAGPSRQVFTQKTAPIQAVSSQFLQENAMGNNETLPSN</sequence>
<name>A0A8K1LKA4_9PASS</name>
<accession>A0A8K1LKA4</accession>
<evidence type="ECO:0000313" key="2">
    <source>
        <dbReference type="Proteomes" id="UP000796761"/>
    </source>
</evidence>